<name>A0A656KJ32_BLUGR</name>
<dbReference type="Pfam" id="PF22669">
    <property type="entry name" value="Exo_endo_phos2"/>
    <property type="match status" value="1"/>
</dbReference>
<feature type="domain" description="Inositol polyphosphate-related phosphatase" evidence="1">
    <location>
        <begin position="1"/>
        <end position="140"/>
    </location>
</feature>
<gene>
    <name evidence="2" type="ORF">BGT96224_A20253</name>
</gene>
<reference evidence="3" key="1">
    <citation type="journal article" date="2013" name="Nat. Genet.">
        <title>The wheat powdery mildew genome shows the unique evolution of an obligate biotroph.</title>
        <authorList>
            <person name="Wicker T."/>
            <person name="Oberhaensli S."/>
            <person name="Parlange F."/>
            <person name="Buchmann J.P."/>
            <person name="Shatalina M."/>
            <person name="Roffler S."/>
            <person name="Ben-David R."/>
            <person name="Dolezel J."/>
            <person name="Simkova H."/>
            <person name="Schulze-Lefert P."/>
            <person name="Spanu P.D."/>
            <person name="Bruggmann R."/>
            <person name="Amselem J."/>
            <person name="Quesneville H."/>
            <person name="Ver Loren van Themaat E."/>
            <person name="Paape T."/>
            <person name="Shimizu K.K."/>
            <person name="Keller B."/>
        </authorList>
    </citation>
    <scope>NUCLEOTIDE SEQUENCE [LARGE SCALE GENOMIC DNA]</scope>
    <source>
        <strain evidence="3">96224</strain>
    </source>
</reference>
<dbReference type="PANTHER" id="PTHR11200:SF240">
    <property type="entry name" value="INOSITOL POLYPHOSPHATE 5-PHOSPHATASE C9G1.10C-RELATED"/>
    <property type="match status" value="1"/>
</dbReference>
<sequence>MTWNAGASTPYDLQQHNQDASFFRDLIHSSGCPDIIVFGFQELVDLENKKTVTKSFFKSKKKDPQVQEHMSHQYRDWRDYLTRCLDDNMPSDELYHLLHTSSLVGLFTCIFVRAPLLQRIRGLSAAEVKRGLGGLHGNKVGNSNFFMCIY</sequence>
<dbReference type="GO" id="GO:0004439">
    <property type="term" value="F:phosphatidylinositol-4,5-bisphosphate 5-phosphatase activity"/>
    <property type="evidence" value="ECO:0007669"/>
    <property type="project" value="TreeGrafter"/>
</dbReference>
<dbReference type="SUPFAM" id="SSF56219">
    <property type="entry name" value="DNase I-like"/>
    <property type="match status" value="1"/>
</dbReference>
<evidence type="ECO:0000313" key="2">
    <source>
        <dbReference type="EMBL" id="EPQ61906.1"/>
    </source>
</evidence>
<dbReference type="InterPro" id="IPR036691">
    <property type="entry name" value="Endo/exonu/phosph_ase_sf"/>
</dbReference>
<proteinExistence type="predicted"/>
<dbReference type="InterPro" id="IPR000300">
    <property type="entry name" value="IPPc"/>
</dbReference>
<accession>A0A656KJ32</accession>
<dbReference type="Proteomes" id="UP000053110">
    <property type="component" value="Unassembled WGS sequence"/>
</dbReference>
<dbReference type="InterPro" id="IPR046985">
    <property type="entry name" value="IP5"/>
</dbReference>
<dbReference type="PANTHER" id="PTHR11200">
    <property type="entry name" value="INOSITOL 5-PHOSPHATASE"/>
    <property type="match status" value="1"/>
</dbReference>
<dbReference type="Gene3D" id="3.60.10.10">
    <property type="entry name" value="Endonuclease/exonuclease/phosphatase"/>
    <property type="match status" value="1"/>
</dbReference>
<dbReference type="AlphaFoldDB" id="A0A656KJ32"/>
<dbReference type="OrthoDB" id="2248459at2759"/>
<organism evidence="2 3">
    <name type="scientific">Blumeria graminis f. sp. tritici 96224</name>
    <dbReference type="NCBI Taxonomy" id="1268274"/>
    <lineage>
        <taxon>Eukaryota</taxon>
        <taxon>Fungi</taxon>
        <taxon>Dikarya</taxon>
        <taxon>Ascomycota</taxon>
        <taxon>Pezizomycotina</taxon>
        <taxon>Leotiomycetes</taxon>
        <taxon>Erysiphales</taxon>
        <taxon>Erysiphaceae</taxon>
        <taxon>Blumeria</taxon>
    </lineage>
</organism>
<dbReference type="GO" id="GO:0046856">
    <property type="term" value="P:phosphatidylinositol dephosphorylation"/>
    <property type="evidence" value="ECO:0007669"/>
    <property type="project" value="InterPro"/>
</dbReference>
<evidence type="ECO:0000259" key="1">
    <source>
        <dbReference type="Pfam" id="PF22669"/>
    </source>
</evidence>
<evidence type="ECO:0000313" key="3">
    <source>
        <dbReference type="Proteomes" id="UP000053110"/>
    </source>
</evidence>
<dbReference type="EMBL" id="KE375206">
    <property type="protein sequence ID" value="EPQ61906.1"/>
    <property type="molecule type" value="Genomic_DNA"/>
</dbReference>
<protein>
    <recommendedName>
        <fullName evidence="1">Inositol polyphosphate-related phosphatase domain-containing protein</fullName>
    </recommendedName>
</protein>